<keyword evidence="2" id="KW-1185">Reference proteome</keyword>
<accession>A0A4U0P1M7</accession>
<evidence type="ECO:0000313" key="1">
    <source>
        <dbReference type="EMBL" id="TJZ60402.1"/>
    </source>
</evidence>
<protein>
    <submittedName>
        <fullName evidence="1">DUF2490 domain-containing protein</fullName>
    </submittedName>
</protein>
<sequence>MILREPMKFIFTCIFLFFSVWSLFAQQQAQGWLVYFGNTAIKSSKFSIHHELQLRDYQLGGDHNQTLLRVGLEYAVKPFLTVTGGYGFIYTEAENTPNNPFLEHRIYQEATLKHTVDRFFIRHRFRLEERFIEDRTFRGRGRYSLFMDVPLTKRDLGKGAVYAAVYDEVFLNISKDDNLDVFDRNRLYGGIGYKVAANLGIQLGYMRQNVEKKRATNHVLLSLHHRMKWQ</sequence>
<organism evidence="1 2">
    <name type="scientific">Sphingobacterium olei</name>
    <dbReference type="NCBI Taxonomy" id="2571155"/>
    <lineage>
        <taxon>Bacteria</taxon>
        <taxon>Pseudomonadati</taxon>
        <taxon>Bacteroidota</taxon>
        <taxon>Sphingobacteriia</taxon>
        <taxon>Sphingobacteriales</taxon>
        <taxon>Sphingobacteriaceae</taxon>
        <taxon>Sphingobacterium</taxon>
    </lineage>
</organism>
<gene>
    <name evidence="1" type="ORF">FAZ15_10370</name>
</gene>
<name>A0A4U0P1M7_9SPHI</name>
<dbReference type="InterPro" id="IPR019619">
    <property type="entry name" value="DUF2490"/>
</dbReference>
<proteinExistence type="predicted"/>
<reference evidence="1 2" key="1">
    <citation type="submission" date="2019-04" db="EMBL/GenBank/DDBJ databases">
        <title>Sphingobacterium olei sp. nov., isolated from oil-contaminated soil.</title>
        <authorList>
            <person name="Liu B."/>
        </authorList>
    </citation>
    <scope>NUCLEOTIDE SEQUENCE [LARGE SCALE GENOMIC DNA]</scope>
    <source>
        <strain evidence="1 2">HAL-9</strain>
    </source>
</reference>
<dbReference type="AlphaFoldDB" id="A0A4U0P1M7"/>
<comment type="caution">
    <text evidence="1">The sequence shown here is derived from an EMBL/GenBank/DDBJ whole genome shotgun (WGS) entry which is preliminary data.</text>
</comment>
<dbReference type="Pfam" id="PF10677">
    <property type="entry name" value="DUF2490"/>
    <property type="match status" value="1"/>
</dbReference>
<dbReference type="Proteomes" id="UP000306808">
    <property type="component" value="Unassembled WGS sequence"/>
</dbReference>
<dbReference type="OrthoDB" id="1118734at2"/>
<dbReference type="EMBL" id="SUME01000004">
    <property type="protein sequence ID" value="TJZ60402.1"/>
    <property type="molecule type" value="Genomic_DNA"/>
</dbReference>
<evidence type="ECO:0000313" key="2">
    <source>
        <dbReference type="Proteomes" id="UP000306808"/>
    </source>
</evidence>